<feature type="compositionally biased region" description="Pro residues" evidence="1">
    <location>
        <begin position="493"/>
        <end position="502"/>
    </location>
</feature>
<protein>
    <submittedName>
        <fullName evidence="2">Uncharacterized protein</fullName>
    </submittedName>
</protein>
<evidence type="ECO:0000313" key="3">
    <source>
        <dbReference type="Proteomes" id="UP000014074"/>
    </source>
</evidence>
<gene>
    <name evidence="2" type="ORF">UCRPA7_3583</name>
</gene>
<feature type="compositionally biased region" description="Polar residues" evidence="1">
    <location>
        <begin position="381"/>
        <end position="399"/>
    </location>
</feature>
<feature type="compositionally biased region" description="Polar residues" evidence="1">
    <location>
        <begin position="426"/>
        <end position="438"/>
    </location>
</feature>
<dbReference type="KEGG" id="tmn:UCRPA7_3583"/>
<feature type="region of interest" description="Disordered" evidence="1">
    <location>
        <begin position="380"/>
        <end position="502"/>
    </location>
</feature>
<name>R8BNL6_PHAM7</name>
<dbReference type="HOGENOM" id="CLU_023120_0_0_1"/>
<dbReference type="GeneID" id="19323944"/>
<evidence type="ECO:0000313" key="2">
    <source>
        <dbReference type="EMBL" id="EOO00931.1"/>
    </source>
</evidence>
<evidence type="ECO:0000256" key="1">
    <source>
        <dbReference type="SAM" id="MobiDB-lite"/>
    </source>
</evidence>
<organism evidence="2 3">
    <name type="scientific">Phaeoacremonium minimum (strain UCR-PA7)</name>
    <name type="common">Esca disease fungus</name>
    <name type="synonym">Togninia minima</name>
    <dbReference type="NCBI Taxonomy" id="1286976"/>
    <lineage>
        <taxon>Eukaryota</taxon>
        <taxon>Fungi</taxon>
        <taxon>Dikarya</taxon>
        <taxon>Ascomycota</taxon>
        <taxon>Pezizomycotina</taxon>
        <taxon>Sordariomycetes</taxon>
        <taxon>Sordariomycetidae</taxon>
        <taxon>Togniniales</taxon>
        <taxon>Togniniaceae</taxon>
        <taxon>Phaeoacremonium</taxon>
    </lineage>
</organism>
<dbReference type="AlphaFoldDB" id="R8BNL6"/>
<feature type="region of interest" description="Disordered" evidence="1">
    <location>
        <begin position="150"/>
        <end position="237"/>
    </location>
</feature>
<feature type="compositionally biased region" description="Polar residues" evidence="1">
    <location>
        <begin position="204"/>
        <end position="215"/>
    </location>
</feature>
<dbReference type="eggNOG" id="ENOG502RJIP">
    <property type="taxonomic scope" value="Eukaryota"/>
</dbReference>
<keyword evidence="3" id="KW-1185">Reference proteome</keyword>
<dbReference type="Proteomes" id="UP000014074">
    <property type="component" value="Unassembled WGS sequence"/>
</dbReference>
<reference evidence="3" key="1">
    <citation type="journal article" date="2013" name="Genome Announc.">
        <title>Draft genome sequence of the ascomycete Phaeoacremonium aleophilum strain UCR-PA7, a causal agent of the esca disease complex in grapevines.</title>
        <authorList>
            <person name="Blanco-Ulate B."/>
            <person name="Rolshausen P."/>
            <person name="Cantu D."/>
        </authorList>
    </citation>
    <scope>NUCLEOTIDE SEQUENCE [LARGE SCALE GENOMIC DNA]</scope>
    <source>
        <strain evidence="3">UCR-PA7</strain>
    </source>
</reference>
<proteinExistence type="predicted"/>
<dbReference type="OrthoDB" id="37886at2759"/>
<dbReference type="EMBL" id="KB933059">
    <property type="protein sequence ID" value="EOO00931.1"/>
    <property type="molecule type" value="Genomic_DNA"/>
</dbReference>
<sequence length="502" mass="54327">MPAAVRRVIRDNWEKCLLGSDFHQAFVTNATIHHVTPAIFQRAVRDFGNKMVGYGKRELIEHFSMYDLEELSDYILNKVSNSFLDKAMAMRLRTIEAKPLINALARAERLGYEPSDVVEETPTSAAKEHVSHRPIMMRCHTANKVCGEYGQQAKNPGTRNNPVAISSGNSTPANAVPSIEPHRSTSSTSGYKEWSHAQRAAEKGQTTPRQPSSQPGLEIRSVTPSSTPGGTPGDPYAHLTPAQMAAMQEELRQAEIKYGDRLRQAQALVDEAERKTRVDALGNSYGTKQSMIRKKYGVRLRTRRTKAEIEAEKERISTSKEASFSQVALQSRPGAVAGEKRRESGWIAANVGTPPNDYTNGHDAKRQRFAQEALAQEALQYSTPHSSTNPIETPSKTRGPTTSTHTPPVPSSQDMNMADAPVRTAGSESSARNSASLQAPSASGSPSKSATPGATAPEQAVVKGESSDSDSDSNSNDDIPAALPPSVRQSLPAQPPPRPGSS</sequence>
<feature type="compositionally biased region" description="Polar residues" evidence="1">
    <location>
        <begin position="152"/>
        <end position="173"/>
    </location>
</feature>
<feature type="compositionally biased region" description="Low complexity" evidence="1">
    <location>
        <begin position="439"/>
        <end position="454"/>
    </location>
</feature>
<dbReference type="RefSeq" id="XP_007914289.1">
    <property type="nucleotide sequence ID" value="XM_007916098.1"/>
</dbReference>
<accession>R8BNL6</accession>
<feature type="compositionally biased region" description="Basic and acidic residues" evidence="1">
    <location>
        <begin position="193"/>
        <end position="202"/>
    </location>
</feature>